<keyword evidence="2" id="KW-0472">Membrane</keyword>
<keyword evidence="2" id="KW-0812">Transmembrane</keyword>
<sequence>MAARGRLQNRVLKTQKGVGLFALPVFLTSCFLDFLFPVSSAATSTWFWFRRLKSDPIQKGYKVYTQRDTPTGTRPQGHAHRDTPTGTRPQGHAHMNTPT</sequence>
<dbReference type="EMBL" id="SRLO01016733">
    <property type="protein sequence ID" value="TNN23995.1"/>
    <property type="molecule type" value="Genomic_DNA"/>
</dbReference>
<keyword evidence="2" id="KW-1133">Transmembrane helix</keyword>
<dbReference type="PROSITE" id="PS51257">
    <property type="entry name" value="PROKAR_LIPOPROTEIN"/>
    <property type="match status" value="1"/>
</dbReference>
<evidence type="ECO:0000256" key="2">
    <source>
        <dbReference type="SAM" id="Phobius"/>
    </source>
</evidence>
<name>A0A4Z2E5F1_9TELE</name>
<reference evidence="3 4" key="1">
    <citation type="submission" date="2019-03" db="EMBL/GenBank/DDBJ databases">
        <title>First draft genome of Liparis tanakae, snailfish: a comprehensive survey of snailfish specific genes.</title>
        <authorList>
            <person name="Kim W."/>
            <person name="Song I."/>
            <person name="Jeong J.-H."/>
            <person name="Kim D."/>
            <person name="Kim S."/>
            <person name="Ryu S."/>
            <person name="Song J.Y."/>
            <person name="Lee S.K."/>
        </authorList>
    </citation>
    <scope>NUCLEOTIDE SEQUENCE [LARGE SCALE GENOMIC DNA]</scope>
    <source>
        <tissue evidence="3">Muscle</tissue>
    </source>
</reference>
<gene>
    <name evidence="3" type="ORF">EYF80_065882</name>
</gene>
<keyword evidence="4" id="KW-1185">Reference proteome</keyword>
<evidence type="ECO:0000313" key="3">
    <source>
        <dbReference type="EMBL" id="TNN23995.1"/>
    </source>
</evidence>
<feature type="transmembrane region" description="Helical" evidence="2">
    <location>
        <begin position="20"/>
        <end position="49"/>
    </location>
</feature>
<evidence type="ECO:0000313" key="4">
    <source>
        <dbReference type="Proteomes" id="UP000314294"/>
    </source>
</evidence>
<evidence type="ECO:0000256" key="1">
    <source>
        <dbReference type="SAM" id="MobiDB-lite"/>
    </source>
</evidence>
<accession>A0A4Z2E5F1</accession>
<comment type="caution">
    <text evidence="3">The sequence shown here is derived from an EMBL/GenBank/DDBJ whole genome shotgun (WGS) entry which is preliminary data.</text>
</comment>
<proteinExistence type="predicted"/>
<feature type="region of interest" description="Disordered" evidence="1">
    <location>
        <begin position="64"/>
        <end position="99"/>
    </location>
</feature>
<organism evidence="3 4">
    <name type="scientific">Liparis tanakae</name>
    <name type="common">Tanaka's snailfish</name>
    <dbReference type="NCBI Taxonomy" id="230148"/>
    <lineage>
        <taxon>Eukaryota</taxon>
        <taxon>Metazoa</taxon>
        <taxon>Chordata</taxon>
        <taxon>Craniata</taxon>
        <taxon>Vertebrata</taxon>
        <taxon>Euteleostomi</taxon>
        <taxon>Actinopterygii</taxon>
        <taxon>Neopterygii</taxon>
        <taxon>Teleostei</taxon>
        <taxon>Neoteleostei</taxon>
        <taxon>Acanthomorphata</taxon>
        <taxon>Eupercaria</taxon>
        <taxon>Perciformes</taxon>
        <taxon>Cottioidei</taxon>
        <taxon>Cottales</taxon>
        <taxon>Liparidae</taxon>
        <taxon>Liparis</taxon>
    </lineage>
</organism>
<dbReference type="OrthoDB" id="10070405at2759"/>
<dbReference type="AlphaFoldDB" id="A0A4Z2E5F1"/>
<dbReference type="Proteomes" id="UP000314294">
    <property type="component" value="Unassembled WGS sequence"/>
</dbReference>
<protein>
    <submittedName>
        <fullName evidence="3">Uncharacterized protein</fullName>
    </submittedName>
</protein>